<dbReference type="Pfam" id="PF12697">
    <property type="entry name" value="Abhydrolase_6"/>
    <property type="match status" value="1"/>
</dbReference>
<dbReference type="GO" id="GO:0005829">
    <property type="term" value="C:cytosol"/>
    <property type="evidence" value="ECO:0007669"/>
    <property type="project" value="TreeGrafter"/>
</dbReference>
<dbReference type="SUPFAM" id="SSF53474">
    <property type="entry name" value="alpha/beta-Hydrolases"/>
    <property type="match status" value="1"/>
</dbReference>
<dbReference type="Gene3D" id="3.40.50.1820">
    <property type="entry name" value="alpha/beta hydrolase"/>
    <property type="match status" value="1"/>
</dbReference>
<keyword evidence="7" id="KW-1185">Reference proteome</keyword>
<dbReference type="FunFam" id="3.40.50.410:FF:000005">
    <property type="entry name" value="26S proteasome non-ATPase regulatory subunit 4"/>
    <property type="match status" value="1"/>
</dbReference>
<dbReference type="EMBL" id="BACD03000036">
    <property type="protein sequence ID" value="GAO50725.1"/>
    <property type="molecule type" value="Genomic_DNA"/>
</dbReference>
<evidence type="ECO:0000313" key="6">
    <source>
        <dbReference type="EMBL" id="GAO50725.1"/>
    </source>
</evidence>
<reference evidence="6 7" key="2">
    <citation type="journal article" date="2014" name="J. Gen. Appl. Microbiol.">
        <title>The early diverging ascomycetous budding yeast Saitoella complicata has three histone deacetylases belonging to the Clr6, Hos2, and Rpd3 lineages.</title>
        <authorList>
            <person name="Nishida H."/>
            <person name="Matsumoto T."/>
            <person name="Kondo S."/>
            <person name="Hamamoto M."/>
            <person name="Yoshikawa H."/>
        </authorList>
    </citation>
    <scope>NUCLEOTIDE SEQUENCE [LARGE SCALE GENOMIC DNA]</scope>
    <source>
        <strain evidence="6 7">NRRL Y-17804</strain>
    </source>
</reference>
<feature type="compositionally biased region" description="Basic and acidic residues" evidence="3">
    <location>
        <begin position="282"/>
        <end position="304"/>
    </location>
</feature>
<dbReference type="CDD" id="cd01452">
    <property type="entry name" value="VWA_26S_proteasome_subunit"/>
    <property type="match status" value="1"/>
</dbReference>
<feature type="region of interest" description="Disordered" evidence="3">
    <location>
        <begin position="419"/>
        <end position="438"/>
    </location>
</feature>
<dbReference type="InterPro" id="IPR027040">
    <property type="entry name" value="PSMD4"/>
</dbReference>
<dbReference type="SUPFAM" id="SSF53300">
    <property type="entry name" value="vWA-like"/>
    <property type="match status" value="1"/>
</dbReference>
<keyword evidence="4" id="KW-0472">Membrane</keyword>
<evidence type="ECO:0000256" key="1">
    <source>
        <dbReference type="ARBA" id="ARBA00005574"/>
    </source>
</evidence>
<reference evidence="6 7" key="3">
    <citation type="journal article" date="2015" name="Genome Announc.">
        <title>Draft Genome Sequence of the Archiascomycetous Yeast Saitoella complicata.</title>
        <authorList>
            <person name="Yamauchi K."/>
            <person name="Kondo S."/>
            <person name="Hamamoto M."/>
            <person name="Takahashi Y."/>
            <person name="Ogura Y."/>
            <person name="Hayashi T."/>
            <person name="Nishida H."/>
        </authorList>
    </citation>
    <scope>NUCLEOTIDE SEQUENCE [LARGE SCALE GENOMIC DNA]</scope>
    <source>
        <strain evidence="6 7">NRRL Y-17804</strain>
    </source>
</reference>
<proteinExistence type="inferred from homology"/>
<keyword evidence="4" id="KW-1133">Transmembrane helix</keyword>
<protein>
    <recommendedName>
        <fullName evidence="5">VWFA domain-containing protein</fullName>
    </recommendedName>
</protein>
<feature type="transmembrane region" description="Helical" evidence="4">
    <location>
        <begin position="518"/>
        <end position="540"/>
    </location>
</feature>
<reference evidence="6 7" key="1">
    <citation type="journal article" date="2011" name="J. Gen. Appl. Microbiol.">
        <title>Draft genome sequencing of the enigmatic yeast Saitoella complicata.</title>
        <authorList>
            <person name="Nishida H."/>
            <person name="Hamamoto M."/>
            <person name="Sugiyama J."/>
        </authorList>
    </citation>
    <scope>NUCLEOTIDE SEQUENCE [LARGE SCALE GENOMIC DNA]</scope>
    <source>
        <strain evidence="6 7">NRRL Y-17804</strain>
    </source>
</reference>
<dbReference type="PROSITE" id="PS50330">
    <property type="entry name" value="UIM"/>
    <property type="match status" value="1"/>
</dbReference>
<dbReference type="PANTHER" id="PTHR10223">
    <property type="entry name" value="26S PROTEASOME NON-ATPASE REGULATORY SUBUNIT 4"/>
    <property type="match status" value="1"/>
</dbReference>
<dbReference type="PROSITE" id="PS50234">
    <property type="entry name" value="VWFA"/>
    <property type="match status" value="1"/>
</dbReference>
<evidence type="ECO:0000259" key="5">
    <source>
        <dbReference type="PROSITE" id="PS50234"/>
    </source>
</evidence>
<feature type="compositionally biased region" description="Polar residues" evidence="3">
    <location>
        <begin position="366"/>
        <end position="384"/>
    </location>
</feature>
<sequence>MMFPVLLEVRNGGSRRTFELGHSHSDKETPQIYPVLLTNINQQLSKMVLEATMIVCDNSEYMRNGDYTPSRWEAQSDAVNMVFSAKTNANPESSVGLMSMSGKGPEVRCTLTTDFGKILAALHDAKMYGESQLSTGIQIAQLVLKHRQNKLQRQRIIVFVGSPIREDEAALVRLAKKLKKNNIAVDFINFGEEQENTTKLEAFIAAVDKGAEDEDMKSHLVTIPPGPHLLSDMLISSPILGGGEGGGMGGAGGGGGGDFEFGVDPTLDPELAMALRMSLQEEQARQETEEKTKREAEQKDKEGGEGSGSGEQPKKDDEDDQSGDGKHPSAGDAMIVEEANKMDTSNWQGARYVIRIHPRCRIRRTGSVQRSQHTPPKQTNNMARSASAHEGPPRSSVSDNDDDFPASVSEAAYAEGQINERSRLLGPNGQRRPLLSPDDEAVSPMNMFLVRALRTISFVLLLISSIWALLLFVNVFVAIPGLSARASGYTAFIFAVFSVTNLVINLLFFTTPSKGDRLVSLTISVFLLACAVFILVVPRLRLEEGWVGIATVFWAALIGAWTVVTDRVVEWGKQEEEERLTGRVETRRTLGEWFKVSFTLTSLLVLFGLVFLTAMGLVLRAHDATLAPPGQRYYVDNRKYQVHLNCYGDAKPDQPTVLIEAGETSAYYLNTWVAEAQSAGDVGRVCYWDRPGFGWSDSAPSPLSAGMAVDVLSQVLTSAREDGPFVIVAHGVGGLYSRIFASRHVPDIKGLLLIDTLHEDLLGRIASSRHGFMAFLRGLWSPLSIDRLFGWIFRGRSREDRIYGRSAWRDGKVQKALLQENLAAKTLTHNEIIAARAILPANVPISVVTSGRHIKRDKAWESKQRDLAGLSEQGTWDIANTAGHIVWRDDEGRDIVKKRLAALVSGTRSNRTIGFGLSMGIHSCCRTLVIMFCPNL</sequence>
<feature type="transmembrane region" description="Helical" evidence="4">
    <location>
        <begin position="455"/>
        <end position="479"/>
    </location>
</feature>
<dbReference type="InterPro" id="IPR019431">
    <property type="entry name" value="DUF2417"/>
</dbReference>
<dbReference type="InterPro" id="IPR029058">
    <property type="entry name" value="AB_hydrolase_fold"/>
</dbReference>
<dbReference type="Pfam" id="PF10329">
    <property type="entry name" value="DUF2417"/>
    <property type="match status" value="1"/>
</dbReference>
<dbReference type="InterPro" id="IPR000073">
    <property type="entry name" value="AB_hydrolase_1"/>
</dbReference>
<keyword evidence="2" id="KW-0647">Proteasome</keyword>
<accession>A0A0E9NMS6</accession>
<feature type="region of interest" description="Disordered" evidence="3">
    <location>
        <begin position="241"/>
        <end position="265"/>
    </location>
</feature>
<organism evidence="6 7">
    <name type="scientific">Saitoella complicata (strain BCRC 22490 / CBS 7301 / JCM 7358 / NBRC 10748 / NRRL Y-17804)</name>
    <dbReference type="NCBI Taxonomy" id="698492"/>
    <lineage>
        <taxon>Eukaryota</taxon>
        <taxon>Fungi</taxon>
        <taxon>Dikarya</taxon>
        <taxon>Ascomycota</taxon>
        <taxon>Taphrinomycotina</taxon>
        <taxon>Taphrinomycotina incertae sedis</taxon>
        <taxon>Saitoella</taxon>
    </lineage>
</organism>
<dbReference type="InterPro" id="IPR003903">
    <property type="entry name" value="UIM_dom"/>
</dbReference>
<dbReference type="Gene3D" id="1.10.287.3990">
    <property type="match status" value="1"/>
</dbReference>
<evidence type="ECO:0000256" key="3">
    <source>
        <dbReference type="SAM" id="MobiDB-lite"/>
    </source>
</evidence>
<dbReference type="Gene3D" id="3.40.50.410">
    <property type="entry name" value="von Willebrand factor, type A domain"/>
    <property type="match status" value="1"/>
</dbReference>
<dbReference type="GO" id="GO:0008540">
    <property type="term" value="C:proteasome regulatory particle, base subcomplex"/>
    <property type="evidence" value="ECO:0007669"/>
    <property type="project" value="TreeGrafter"/>
</dbReference>
<dbReference type="InterPro" id="IPR036465">
    <property type="entry name" value="vWFA_dom_sf"/>
</dbReference>
<feature type="transmembrane region" description="Helical" evidence="4">
    <location>
        <begin position="491"/>
        <end position="511"/>
    </location>
</feature>
<evidence type="ECO:0000256" key="4">
    <source>
        <dbReference type="SAM" id="Phobius"/>
    </source>
</evidence>
<dbReference type="GO" id="GO:0036435">
    <property type="term" value="F:K48-linked polyubiquitin modification-dependent protein binding"/>
    <property type="evidence" value="ECO:0007669"/>
    <property type="project" value="UniProtKB-ARBA"/>
</dbReference>
<dbReference type="PANTHER" id="PTHR10223:SF0">
    <property type="entry name" value="26S PROTEASOME NON-ATPASE REGULATORY SUBUNIT 4"/>
    <property type="match status" value="1"/>
</dbReference>
<evidence type="ECO:0000313" key="7">
    <source>
        <dbReference type="Proteomes" id="UP000033140"/>
    </source>
</evidence>
<feature type="region of interest" description="Disordered" evidence="3">
    <location>
        <begin position="280"/>
        <end position="331"/>
    </location>
</feature>
<dbReference type="SMART" id="SM00327">
    <property type="entry name" value="VWA"/>
    <property type="match status" value="1"/>
</dbReference>
<feature type="compositionally biased region" description="Gly residues" evidence="3">
    <location>
        <begin position="241"/>
        <end position="259"/>
    </location>
</feature>
<evidence type="ECO:0000256" key="2">
    <source>
        <dbReference type="ARBA" id="ARBA00022942"/>
    </source>
</evidence>
<dbReference type="GO" id="GO:0043161">
    <property type="term" value="P:proteasome-mediated ubiquitin-dependent protein catabolic process"/>
    <property type="evidence" value="ECO:0007669"/>
    <property type="project" value="TreeGrafter"/>
</dbReference>
<dbReference type="Proteomes" id="UP000033140">
    <property type="component" value="Unassembled WGS sequence"/>
</dbReference>
<gene>
    <name evidence="6" type="ORF">G7K_4846-t1</name>
</gene>
<dbReference type="InterPro" id="IPR002035">
    <property type="entry name" value="VWF_A"/>
</dbReference>
<feature type="transmembrane region" description="Helical" evidence="4">
    <location>
        <begin position="546"/>
        <end position="564"/>
    </location>
</feature>
<dbReference type="STRING" id="698492.A0A0E9NMS6"/>
<dbReference type="AlphaFoldDB" id="A0A0E9NMS6"/>
<feature type="region of interest" description="Disordered" evidence="3">
    <location>
        <begin position="363"/>
        <end position="405"/>
    </location>
</feature>
<feature type="transmembrane region" description="Helical" evidence="4">
    <location>
        <begin position="596"/>
        <end position="619"/>
    </location>
</feature>
<comment type="similarity">
    <text evidence="1">Belongs to the proteasome subunit S5A family.</text>
</comment>
<comment type="caution">
    <text evidence="6">The sequence shown here is derived from an EMBL/GenBank/DDBJ whole genome shotgun (WGS) entry which is preliminary data.</text>
</comment>
<name>A0A0E9NMS6_SAICN</name>
<keyword evidence="4" id="KW-0812">Transmembrane</keyword>
<feature type="domain" description="VWFA" evidence="5">
    <location>
        <begin position="51"/>
        <end position="239"/>
    </location>
</feature>
<dbReference type="Pfam" id="PF13519">
    <property type="entry name" value="VWA_2"/>
    <property type="match status" value="1"/>
</dbReference>
<dbReference type="GO" id="GO:0005634">
    <property type="term" value="C:nucleus"/>
    <property type="evidence" value="ECO:0007669"/>
    <property type="project" value="TreeGrafter"/>
</dbReference>